<comment type="cofactor">
    <cofactor evidence="1 18">
        <name>FAD</name>
        <dbReference type="ChEBI" id="CHEBI:57692"/>
    </cofactor>
</comment>
<dbReference type="GO" id="GO:0003677">
    <property type="term" value="F:DNA binding"/>
    <property type="evidence" value="ECO:0007669"/>
    <property type="project" value="UniProtKB-KW"/>
</dbReference>
<dbReference type="EMBL" id="JACGXS010000018">
    <property type="protein sequence ID" value="MBA8683823.1"/>
    <property type="molecule type" value="Genomic_DNA"/>
</dbReference>
<evidence type="ECO:0000256" key="20">
    <source>
        <dbReference type="SAM" id="MobiDB-lite"/>
    </source>
</evidence>
<feature type="active site" evidence="19">
    <location>
        <position position="833"/>
    </location>
</feature>
<evidence type="ECO:0000256" key="13">
    <source>
        <dbReference type="ARBA" id="ARBA00023268"/>
    </source>
</evidence>
<evidence type="ECO:0000256" key="3">
    <source>
        <dbReference type="ARBA" id="ARBA00004786"/>
    </source>
</evidence>
<dbReference type="Gene3D" id="3.20.20.220">
    <property type="match status" value="1"/>
</dbReference>
<proteinExistence type="inferred from homology"/>
<accession>A0A7W3FQH5</accession>
<feature type="active site" evidence="19">
    <location>
        <position position="867"/>
    </location>
</feature>
<keyword evidence="7 18" id="KW-0560">Oxidoreductase</keyword>
<dbReference type="UniPathway" id="UPA00261">
    <property type="reaction ID" value="UER00373"/>
</dbReference>
<evidence type="ECO:0000313" key="25">
    <source>
        <dbReference type="EMBL" id="MBA8683823.1"/>
    </source>
</evidence>
<dbReference type="InterPro" id="IPR015590">
    <property type="entry name" value="Aldehyde_DH_dom"/>
</dbReference>
<dbReference type="GO" id="GO:0003700">
    <property type="term" value="F:DNA-binding transcription factor activity"/>
    <property type="evidence" value="ECO:0007669"/>
    <property type="project" value="InterPro"/>
</dbReference>
<evidence type="ECO:0000256" key="16">
    <source>
        <dbReference type="ARBA" id="ARBA00060889"/>
    </source>
</evidence>
<evidence type="ECO:0000256" key="9">
    <source>
        <dbReference type="ARBA" id="ARBA00023027"/>
    </source>
</evidence>
<reference evidence="25 26" key="1">
    <citation type="submission" date="2020-08" db="EMBL/GenBank/DDBJ databases">
        <title>Stenotrophomonas tumulicola JCM 30961.</title>
        <authorList>
            <person name="Deng Y."/>
        </authorList>
    </citation>
    <scope>NUCLEOTIDE SEQUENCE [LARGE SCALE GENOMIC DNA]</scope>
    <source>
        <strain evidence="25 26">JCM 30961</strain>
    </source>
</reference>
<keyword evidence="5 18" id="KW-0285">Flavoprotein</keyword>
<evidence type="ECO:0000259" key="22">
    <source>
        <dbReference type="Pfam" id="PF01619"/>
    </source>
</evidence>
<dbReference type="InterPro" id="IPR024090">
    <property type="entry name" value="PRODH_PutA_dom_I"/>
</dbReference>
<dbReference type="InterPro" id="IPR016161">
    <property type="entry name" value="Ald_DH/histidinol_DH"/>
</dbReference>
<name>A0A7W3FQH5_9GAMM</name>
<evidence type="ECO:0000256" key="4">
    <source>
        <dbReference type="ARBA" id="ARBA00022491"/>
    </source>
</evidence>
<keyword evidence="8 18" id="KW-0805">Transcription regulation</keyword>
<evidence type="ECO:0000259" key="21">
    <source>
        <dbReference type="Pfam" id="PF00171"/>
    </source>
</evidence>
<feature type="domain" description="Proline utilization A proline dehydrogenase N-terminal" evidence="24">
    <location>
        <begin position="30"/>
        <end position="77"/>
    </location>
</feature>
<evidence type="ECO:0000259" key="24">
    <source>
        <dbReference type="Pfam" id="PF18327"/>
    </source>
</evidence>
<evidence type="ECO:0000256" key="7">
    <source>
        <dbReference type="ARBA" id="ARBA00023002"/>
    </source>
</evidence>
<comment type="similarity">
    <text evidence="16 18">In the N-terminal section; belongs to the proline dehydrogenase family.</text>
</comment>
<comment type="catalytic activity">
    <reaction evidence="14 18">
        <text>L-glutamate 5-semialdehyde + NAD(+) + H2O = L-glutamate + NADH + 2 H(+)</text>
        <dbReference type="Rhea" id="RHEA:30235"/>
        <dbReference type="ChEBI" id="CHEBI:15377"/>
        <dbReference type="ChEBI" id="CHEBI:15378"/>
        <dbReference type="ChEBI" id="CHEBI:29985"/>
        <dbReference type="ChEBI" id="CHEBI:57540"/>
        <dbReference type="ChEBI" id="CHEBI:57945"/>
        <dbReference type="ChEBI" id="CHEBI:58066"/>
        <dbReference type="EC" id="1.2.1.88"/>
    </reaction>
</comment>
<comment type="pathway">
    <text evidence="3 18">Amino-acid degradation; L-proline degradation into L-glutamate; L-glutamate from L-proline: step 2/2.</text>
</comment>
<dbReference type="SUPFAM" id="SSF81935">
    <property type="entry name" value="N-terminal domain of bifunctional PutA protein"/>
    <property type="match status" value="1"/>
</dbReference>
<evidence type="ECO:0000256" key="19">
    <source>
        <dbReference type="PIRSR" id="PIRSR000197-1"/>
    </source>
</evidence>
<keyword evidence="9 18" id="KW-0520">NAD</keyword>
<evidence type="ECO:0000256" key="11">
    <source>
        <dbReference type="ARBA" id="ARBA00023125"/>
    </source>
</evidence>
<feature type="domain" description="Proline dehydrogenase PutA" evidence="23">
    <location>
        <begin position="86"/>
        <end position="199"/>
    </location>
</feature>
<dbReference type="Gene3D" id="3.40.605.10">
    <property type="entry name" value="Aldehyde Dehydrogenase, Chain A, domain 1"/>
    <property type="match status" value="1"/>
</dbReference>
<comment type="pathway">
    <text evidence="2 18">Amino-acid degradation; L-proline degradation into L-glutamate; L-glutamate from L-proline: step 1/2.</text>
</comment>
<dbReference type="GO" id="GO:0003842">
    <property type="term" value="F:L-glutamate gamma-semialdehyde dehydrogenase activity"/>
    <property type="evidence" value="ECO:0007669"/>
    <property type="project" value="UniProtKB-UniRule"/>
</dbReference>
<keyword evidence="6 18" id="KW-0274">FAD</keyword>
<dbReference type="Pfam" id="PF14850">
    <property type="entry name" value="Pro_dh-DNA_bdg"/>
    <property type="match status" value="1"/>
</dbReference>
<dbReference type="InterPro" id="IPR029041">
    <property type="entry name" value="FAD-linked_oxidoreductase-like"/>
</dbReference>
<evidence type="ECO:0000259" key="23">
    <source>
        <dbReference type="Pfam" id="PF14850"/>
    </source>
</evidence>
<keyword evidence="12 18" id="KW-0804">Transcription</keyword>
<sequence>MNAPTPSTAVPGSVPQAGALLSPELPASPTSFRQAITNAWLKDEATHVTELLAQARLPAAEQAQVQALATDLVARVRVRAKDQGAIEAFMRQYDLGSEEGVLLMCVAEALLRIPDQETADKLIRDKLADADWKKHMGGSDSVLVNASTWGLMLTGKLVQINDATRADVPGAFKRLMGRVGEPVIRLAVRQAMKIMGHQFVMGRNIGEALERSHKGDNASYRYSFDMLGEGALTMKDALRYLEDYRRAIHAIGGDHKARGGRADGDVNNAPGISIKLSALYPRYEHAKRERVLHDLVPGVLELAQLAKGYGIGCTVDAEEADRLELSLDIIEAVFSDASLAGWDGFGVVVQAYQKRTPYTIDFLADMARRNGRRLQVRLVKGAYWDAEIKRAQIEGYPGYPVFTRKQNTDVSYLACARRLFGHADAIYPMFATHNAHTIAAIRTLARGGVYEHQKLHGMGDDLYAEVVPADRLDLPCRVYAPVGSHEDLLPYLVRRLLENGANSSFVNRITDDRVAIADLVRDPVEMVDAFASVSASNIAHPKIPLPVNLLRSQNHDRNNSMGINLANDNELRALAGQLNGAIKPWQAMPLVPGATTGGASLPVTNPADNREMVGHWQAADAATVQQALANAVAAQPGWNRTPAASRATVLEHAADQLEARIAEFMALCVKEAGKSLPDGVAEVREAVDFLRYYAKQAREQFGHAEKLPSPTGESNELQLHGRGVFVCISPWNFPLAIFLGQVAAALAAGNSVIAKPAEQTNLIGYYAVKLLHDAGVPADVVQFLPGDGATVGAALTADARVAGVAFTGSTDTARAINRAMAARDAAIGVLIAETGGQNAFIADSSALPEQLVKDAIGSAFTSAGQRCSAARVLFVQDDIADKVMSMLAGAMAELKVGDPGQLSTDVGPVIDADALQILVDHAARMDREARLIAAATLSDEAAHGTFFAPRAYELKDLGQLQREIFGPVLHVIRWKGDQLGTVIDQINATGYGLTLGVHSRIDETVDRITQGIHVGNVYVNRNQIGAVVGVQPFGGQGLSGTGPKAGGPHYLLRFATEKTVTVNTTAAGGNASLLTLGD</sequence>
<keyword evidence="11 18" id="KW-0238">DNA-binding</keyword>
<dbReference type="InterPro" id="IPR041349">
    <property type="entry name" value="PRODH"/>
</dbReference>
<feature type="domain" description="Proline dehydrogenase" evidence="22">
    <location>
        <begin position="209"/>
        <end position="508"/>
    </location>
</feature>
<comment type="function">
    <text evidence="18">Oxidizes proline to glutamate for use as a carbon and nitrogen source.</text>
</comment>
<comment type="caution">
    <text evidence="25">The sequence shown here is derived from an EMBL/GenBank/DDBJ whole genome shotgun (WGS) entry which is preliminary data.</text>
</comment>
<gene>
    <name evidence="25" type="primary">putA</name>
    <name evidence="25" type="ORF">H4O11_18640</name>
</gene>
<dbReference type="GO" id="GO:0010133">
    <property type="term" value="P:L-proline catabolic process to L-glutamate"/>
    <property type="evidence" value="ECO:0007669"/>
    <property type="project" value="UniProtKB-UniRule"/>
</dbReference>
<dbReference type="Pfam" id="PF01619">
    <property type="entry name" value="Pro_dh"/>
    <property type="match status" value="1"/>
</dbReference>
<dbReference type="Gene3D" id="3.40.309.10">
    <property type="entry name" value="Aldehyde Dehydrogenase, Chain A, domain 2"/>
    <property type="match status" value="1"/>
</dbReference>
<dbReference type="InterPro" id="IPR016162">
    <property type="entry name" value="Ald_DH_N"/>
</dbReference>
<protein>
    <recommendedName>
        <fullName evidence="18">Bifunctional protein PutA</fullName>
    </recommendedName>
    <domain>
        <recommendedName>
            <fullName evidence="18">Proline dehydrogenase</fullName>
            <ecNumber evidence="18">1.5.5.2</ecNumber>
        </recommendedName>
        <alternativeName>
            <fullName evidence="18">Proline oxidase</fullName>
        </alternativeName>
    </domain>
    <domain>
        <recommendedName>
            <fullName evidence="18">Delta-1-pyrroline-5-carboxylate dehydrogenase</fullName>
            <shortName evidence="18">P5C dehydrogenase</shortName>
            <ecNumber evidence="18">1.2.1.88</ecNumber>
        </recommendedName>
        <alternativeName>
            <fullName evidence="18">L-glutamate gamma-semialdehyde dehydrogenase</fullName>
        </alternativeName>
    </domain>
</protein>
<dbReference type="Gene3D" id="1.20.5.460">
    <property type="entry name" value="Single helix bin"/>
    <property type="match status" value="1"/>
</dbReference>
<dbReference type="PROSITE" id="PS00070">
    <property type="entry name" value="ALDEHYDE_DEHYDR_CYS"/>
    <property type="match status" value="1"/>
</dbReference>
<dbReference type="Proteomes" id="UP000547058">
    <property type="component" value="Unassembled WGS sequence"/>
</dbReference>
<dbReference type="InterPro" id="IPR025703">
    <property type="entry name" value="Bifunct_PutA"/>
</dbReference>
<evidence type="ECO:0000256" key="10">
    <source>
        <dbReference type="ARBA" id="ARBA00023062"/>
    </source>
</evidence>
<dbReference type="NCBIfam" id="NF008869">
    <property type="entry name" value="PRK11904.1"/>
    <property type="match status" value="1"/>
</dbReference>
<organism evidence="25 26">
    <name type="scientific">Stenotrophomonas tumulicola</name>
    <dbReference type="NCBI Taxonomy" id="1685415"/>
    <lineage>
        <taxon>Bacteria</taxon>
        <taxon>Pseudomonadati</taxon>
        <taxon>Pseudomonadota</taxon>
        <taxon>Gammaproteobacteria</taxon>
        <taxon>Lysobacterales</taxon>
        <taxon>Lysobacteraceae</taxon>
        <taxon>Stenotrophomonas</taxon>
    </lineage>
</organism>
<evidence type="ECO:0000256" key="17">
    <source>
        <dbReference type="ARBA" id="ARBA00060911"/>
    </source>
</evidence>
<dbReference type="InterPro" id="IPR002872">
    <property type="entry name" value="Proline_DH_dom"/>
</dbReference>
<dbReference type="EC" id="1.2.1.88" evidence="18"/>
<dbReference type="EC" id="1.5.5.2" evidence="18"/>
<dbReference type="Pfam" id="PF18327">
    <property type="entry name" value="PRODH"/>
    <property type="match status" value="1"/>
</dbReference>
<dbReference type="FunFam" id="3.40.309.10:FF:000005">
    <property type="entry name" value="1-pyrroline-5-carboxylate dehydrogenase 1"/>
    <property type="match status" value="1"/>
</dbReference>
<dbReference type="AlphaFoldDB" id="A0A7W3FQH5"/>
<evidence type="ECO:0000256" key="15">
    <source>
        <dbReference type="ARBA" id="ARBA00048779"/>
    </source>
</evidence>
<dbReference type="FunFam" id="1.20.5.460:FF:000001">
    <property type="entry name" value="Bifunctional protein PutA"/>
    <property type="match status" value="1"/>
</dbReference>
<dbReference type="NCBIfam" id="TIGR01238">
    <property type="entry name" value="D1pyr5carbox3"/>
    <property type="match status" value="1"/>
</dbReference>
<dbReference type="PIRSF" id="PIRSF000197">
    <property type="entry name" value="Bifunct_PutA"/>
    <property type="match status" value="1"/>
</dbReference>
<comment type="catalytic activity">
    <reaction evidence="15 18">
        <text>L-proline + a quinone = (S)-1-pyrroline-5-carboxylate + a quinol + H(+)</text>
        <dbReference type="Rhea" id="RHEA:23784"/>
        <dbReference type="ChEBI" id="CHEBI:15378"/>
        <dbReference type="ChEBI" id="CHEBI:17388"/>
        <dbReference type="ChEBI" id="CHEBI:24646"/>
        <dbReference type="ChEBI" id="CHEBI:60039"/>
        <dbReference type="ChEBI" id="CHEBI:132124"/>
        <dbReference type="EC" id="1.5.5.2"/>
    </reaction>
</comment>
<dbReference type="Pfam" id="PF00171">
    <property type="entry name" value="Aldedh"/>
    <property type="match status" value="1"/>
</dbReference>
<dbReference type="InterPro" id="IPR005933">
    <property type="entry name" value="PutA_C"/>
</dbReference>
<dbReference type="InterPro" id="IPR024089">
    <property type="entry name" value="PRODH_PutA_dom_I/II"/>
</dbReference>
<keyword evidence="26" id="KW-1185">Reference proteome</keyword>
<dbReference type="InterPro" id="IPR016163">
    <property type="entry name" value="Ald_DH_C"/>
</dbReference>
<dbReference type="InterPro" id="IPR050485">
    <property type="entry name" value="Proline_metab_enzyme"/>
</dbReference>
<dbReference type="Gene3D" id="1.20.5.550">
    <property type="entry name" value="Single Helix bin"/>
    <property type="match status" value="1"/>
</dbReference>
<dbReference type="CDD" id="cd07125">
    <property type="entry name" value="ALDH_PutA-P5CDH"/>
    <property type="match status" value="1"/>
</dbReference>
<evidence type="ECO:0000256" key="8">
    <source>
        <dbReference type="ARBA" id="ARBA00023015"/>
    </source>
</evidence>
<dbReference type="SUPFAM" id="SSF53720">
    <property type="entry name" value="ALDH-like"/>
    <property type="match status" value="1"/>
</dbReference>
<dbReference type="RefSeq" id="WP_182342306.1">
    <property type="nucleotide sequence ID" value="NZ_JACGXS010000018.1"/>
</dbReference>
<dbReference type="PANTHER" id="PTHR42862">
    <property type="entry name" value="DELTA-1-PYRROLINE-5-CARBOXYLATE DEHYDROGENASE 1, ISOFORM A-RELATED"/>
    <property type="match status" value="1"/>
</dbReference>
<feature type="compositionally biased region" description="Polar residues" evidence="20">
    <location>
        <begin position="1"/>
        <end position="10"/>
    </location>
</feature>
<evidence type="ECO:0000256" key="12">
    <source>
        <dbReference type="ARBA" id="ARBA00023163"/>
    </source>
</evidence>
<evidence type="ECO:0000256" key="6">
    <source>
        <dbReference type="ARBA" id="ARBA00022827"/>
    </source>
</evidence>
<dbReference type="PANTHER" id="PTHR42862:SF1">
    <property type="entry name" value="DELTA-1-PYRROLINE-5-CARBOXYLATE DEHYDROGENASE 2, ISOFORM A-RELATED"/>
    <property type="match status" value="1"/>
</dbReference>
<dbReference type="InterPro" id="IPR024082">
    <property type="entry name" value="PRODH_PutA_dom_II"/>
</dbReference>
<dbReference type="FunFam" id="3.20.20.220:FF:000004">
    <property type="entry name" value="Bifunctional protein PutA"/>
    <property type="match status" value="1"/>
</dbReference>
<keyword evidence="10 18" id="KW-0642">Proline metabolism</keyword>
<dbReference type="GO" id="GO:0004657">
    <property type="term" value="F:proline dehydrogenase activity"/>
    <property type="evidence" value="ECO:0007669"/>
    <property type="project" value="UniProtKB-UniRule"/>
</dbReference>
<evidence type="ECO:0000313" key="26">
    <source>
        <dbReference type="Proteomes" id="UP000547058"/>
    </source>
</evidence>
<feature type="domain" description="Aldehyde dehydrogenase" evidence="21">
    <location>
        <begin position="599"/>
        <end position="1060"/>
    </location>
</feature>
<keyword evidence="4 18" id="KW-0678">Repressor</keyword>
<evidence type="ECO:0000256" key="14">
    <source>
        <dbReference type="ARBA" id="ARBA00048142"/>
    </source>
</evidence>
<keyword evidence="13" id="KW-0511">Multifunctional enzyme</keyword>
<dbReference type="InterPro" id="IPR016160">
    <property type="entry name" value="Ald_DH_CS_CYS"/>
</dbReference>
<feature type="region of interest" description="Disordered" evidence="20">
    <location>
        <begin position="1"/>
        <end position="22"/>
    </location>
</feature>
<evidence type="ECO:0000256" key="1">
    <source>
        <dbReference type="ARBA" id="ARBA00001974"/>
    </source>
</evidence>
<dbReference type="GO" id="GO:0009898">
    <property type="term" value="C:cytoplasmic side of plasma membrane"/>
    <property type="evidence" value="ECO:0007669"/>
    <property type="project" value="TreeGrafter"/>
</dbReference>
<evidence type="ECO:0000256" key="2">
    <source>
        <dbReference type="ARBA" id="ARBA00004739"/>
    </source>
</evidence>
<dbReference type="SUPFAM" id="SSF51730">
    <property type="entry name" value="FAD-linked oxidoreductase"/>
    <property type="match status" value="1"/>
</dbReference>
<comment type="similarity">
    <text evidence="17 18">In the C-terminal section; belongs to the aldehyde dehydrogenase family.</text>
</comment>
<evidence type="ECO:0000256" key="5">
    <source>
        <dbReference type="ARBA" id="ARBA00022630"/>
    </source>
</evidence>
<evidence type="ECO:0000256" key="18">
    <source>
        <dbReference type="PIRNR" id="PIRNR000197"/>
    </source>
</evidence>